<dbReference type="NCBIfam" id="NF008439">
    <property type="entry name" value="PRK11282.1"/>
    <property type="match status" value="1"/>
</dbReference>
<dbReference type="eggNOG" id="COG0277">
    <property type="taxonomic scope" value="Bacteria"/>
</dbReference>
<evidence type="ECO:0000313" key="5">
    <source>
        <dbReference type="Proteomes" id="UP000001977"/>
    </source>
</evidence>
<dbReference type="InterPro" id="IPR016169">
    <property type="entry name" value="FAD-bd_PCMH_sub2"/>
</dbReference>
<dbReference type="SUPFAM" id="SSF56176">
    <property type="entry name" value="FAD-binding/transporter-associated domain-like"/>
    <property type="match status" value="1"/>
</dbReference>
<dbReference type="InterPro" id="IPR016164">
    <property type="entry name" value="FAD-linked_Oxase-like_C"/>
</dbReference>
<keyword evidence="1" id="KW-0285">Flavoprotein</keyword>
<dbReference type="Proteomes" id="UP000001977">
    <property type="component" value="Chromosome"/>
</dbReference>
<dbReference type="KEGG" id="bav:BAV2150"/>
<dbReference type="RefSeq" id="WP_012417814.1">
    <property type="nucleotide sequence ID" value="NC_010645.1"/>
</dbReference>
<dbReference type="GO" id="GO:0003824">
    <property type="term" value="F:catalytic activity"/>
    <property type="evidence" value="ECO:0007669"/>
    <property type="project" value="InterPro"/>
</dbReference>
<dbReference type="InterPro" id="IPR006094">
    <property type="entry name" value="Oxid_FAD_bind_N"/>
</dbReference>
<dbReference type="PANTHER" id="PTHR11748">
    <property type="entry name" value="D-LACTATE DEHYDROGENASE"/>
    <property type="match status" value="1"/>
</dbReference>
<dbReference type="PROSITE" id="PS51387">
    <property type="entry name" value="FAD_PCMH"/>
    <property type="match status" value="1"/>
</dbReference>
<dbReference type="GO" id="GO:0071949">
    <property type="term" value="F:FAD binding"/>
    <property type="evidence" value="ECO:0007669"/>
    <property type="project" value="InterPro"/>
</dbReference>
<proteinExistence type="predicted"/>
<dbReference type="Gene3D" id="3.30.465.10">
    <property type="match status" value="1"/>
</dbReference>
<dbReference type="AlphaFoldDB" id="Q2KZ63"/>
<dbReference type="InterPro" id="IPR036318">
    <property type="entry name" value="FAD-bd_PCMH-like_sf"/>
</dbReference>
<dbReference type="STRING" id="360910.BAV2150"/>
<feature type="domain" description="FAD-binding PCMH-type" evidence="3">
    <location>
        <begin position="1"/>
        <end position="174"/>
    </location>
</feature>
<dbReference type="HOGENOM" id="CLU_017779_0_0_4"/>
<accession>Q2KZ63</accession>
<evidence type="ECO:0000259" key="3">
    <source>
        <dbReference type="PROSITE" id="PS51387"/>
    </source>
</evidence>
<dbReference type="PANTHER" id="PTHR11748:SF103">
    <property type="entry name" value="GLYCOLATE OXIDASE SUBUNIT GLCE"/>
    <property type="match status" value="1"/>
</dbReference>
<dbReference type="SUPFAM" id="SSF55103">
    <property type="entry name" value="FAD-linked oxidases, C-terminal domain"/>
    <property type="match status" value="1"/>
</dbReference>
<dbReference type="GeneID" id="92934788"/>
<sequence>MKFVLAELCDQVLTAHAAHKSVFIAGGGSKHFYGNTSALRESHFVLDMTAYRGIVSYYPSELVVTVRAGTPLAELESILADRGQMLAFEPPHFNDRATVGGCVAAGLAGPRRVASGGVRDYVLGARLLDSQGRWLSFGGEVMKNVAGYDVSRLLSGSLGIFGAIVEVSLKVVPLPAAELTLQGQASQAEALQCFARWRALPLPITASAWVPDTEAGEGGRWLARLSGAPVALQAARGRMGGEVLESVEARTFWRSLREQTHVFFQAGTPLWRLAVAPVSPPLALGPMLLEWGGGQRWLSAREDARLVREVAQAAGGHATLFRARGAAVPDDGVFHPMAPGVAQITRRLKHALDPAGLFNPGRMTPDL</sequence>
<evidence type="ECO:0000256" key="1">
    <source>
        <dbReference type="ARBA" id="ARBA00022630"/>
    </source>
</evidence>
<keyword evidence="5" id="KW-1185">Reference proteome</keyword>
<evidence type="ECO:0000256" key="2">
    <source>
        <dbReference type="ARBA" id="ARBA00022827"/>
    </source>
</evidence>
<dbReference type="Pfam" id="PF01565">
    <property type="entry name" value="FAD_binding_4"/>
    <property type="match status" value="1"/>
</dbReference>
<keyword evidence="2" id="KW-0274">FAD</keyword>
<dbReference type="OrthoDB" id="9811557at2"/>
<reference evidence="4 5" key="1">
    <citation type="journal article" date="2006" name="J. Bacteriol.">
        <title>Comparison of the genome sequence of the poultry pathogen Bordetella avium with those of B. bronchiseptica, B. pertussis, and B. parapertussis reveals extensive diversity in surface structures associated with host interaction.</title>
        <authorList>
            <person name="Sebaihia M."/>
            <person name="Preston A."/>
            <person name="Maskell D.J."/>
            <person name="Kuzmiak H."/>
            <person name="Connell T.D."/>
            <person name="King N.D."/>
            <person name="Orndorff P.E."/>
            <person name="Miyamoto D.M."/>
            <person name="Thomson N.R."/>
            <person name="Harris D."/>
            <person name="Goble A."/>
            <person name="Lord A."/>
            <person name="Murphy L."/>
            <person name="Quail M.A."/>
            <person name="Rutter S."/>
            <person name="Squares R."/>
            <person name="Squares S."/>
            <person name="Woodward J."/>
            <person name="Parkhill J."/>
            <person name="Temple L.M."/>
        </authorList>
    </citation>
    <scope>NUCLEOTIDE SEQUENCE [LARGE SCALE GENOMIC DNA]</scope>
    <source>
        <strain evidence="4 5">197N</strain>
    </source>
</reference>
<dbReference type="EMBL" id="AM167904">
    <property type="protein sequence ID" value="CAJ49760.1"/>
    <property type="molecule type" value="Genomic_DNA"/>
</dbReference>
<gene>
    <name evidence="4" type="primary">glcE</name>
    <name evidence="4" type="ordered locus">BAV2150</name>
</gene>
<protein>
    <submittedName>
        <fullName evidence="4">Glycolate oxidase subunit</fullName>
    </submittedName>
</protein>
<name>Q2KZ63_BORA1</name>
<dbReference type="InterPro" id="IPR016166">
    <property type="entry name" value="FAD-bd_PCMH"/>
</dbReference>
<evidence type="ECO:0000313" key="4">
    <source>
        <dbReference type="EMBL" id="CAJ49760.1"/>
    </source>
</evidence>
<organism evidence="4 5">
    <name type="scientific">Bordetella avium (strain 197N)</name>
    <dbReference type="NCBI Taxonomy" id="360910"/>
    <lineage>
        <taxon>Bacteria</taxon>
        <taxon>Pseudomonadati</taxon>
        <taxon>Pseudomonadota</taxon>
        <taxon>Betaproteobacteria</taxon>
        <taxon>Burkholderiales</taxon>
        <taxon>Alcaligenaceae</taxon>
        <taxon>Bordetella</taxon>
    </lineage>
</organism>